<reference evidence="2" key="1">
    <citation type="submission" date="2017-02" db="UniProtKB">
        <authorList>
            <consortium name="WormBaseParasite"/>
        </authorList>
    </citation>
    <scope>IDENTIFICATION</scope>
</reference>
<evidence type="ECO:0000313" key="1">
    <source>
        <dbReference type="Proteomes" id="UP000036681"/>
    </source>
</evidence>
<protein>
    <submittedName>
        <fullName evidence="2">Alpha/beta-Hydrolases superfamily protein</fullName>
    </submittedName>
</protein>
<dbReference type="WBParaSite" id="ALUE_0000760501-mRNA-1">
    <property type="protein sequence ID" value="ALUE_0000760501-mRNA-1"/>
    <property type="gene ID" value="ALUE_0000760501"/>
</dbReference>
<sequence length="70" mass="7600">MPGVLLMGACEEVEELIQDEEAQASTKERGAGKKAAAKPANLSKRGFKVVFYHGFGIWCQRLGGIASMTW</sequence>
<proteinExistence type="predicted"/>
<keyword evidence="1" id="KW-1185">Reference proteome</keyword>
<evidence type="ECO:0000313" key="2">
    <source>
        <dbReference type="WBParaSite" id="ALUE_0000760501-mRNA-1"/>
    </source>
</evidence>
<organism evidence="1 2">
    <name type="scientific">Ascaris lumbricoides</name>
    <name type="common">Giant roundworm</name>
    <dbReference type="NCBI Taxonomy" id="6252"/>
    <lineage>
        <taxon>Eukaryota</taxon>
        <taxon>Metazoa</taxon>
        <taxon>Ecdysozoa</taxon>
        <taxon>Nematoda</taxon>
        <taxon>Chromadorea</taxon>
        <taxon>Rhabditida</taxon>
        <taxon>Spirurina</taxon>
        <taxon>Ascaridomorpha</taxon>
        <taxon>Ascaridoidea</taxon>
        <taxon>Ascarididae</taxon>
        <taxon>Ascaris</taxon>
    </lineage>
</organism>
<accession>A0A0M3HWP9</accession>
<dbReference type="AlphaFoldDB" id="A0A0M3HWP9"/>
<dbReference type="Proteomes" id="UP000036681">
    <property type="component" value="Unplaced"/>
</dbReference>
<name>A0A0M3HWP9_ASCLU</name>